<feature type="coiled-coil region" evidence="2">
    <location>
        <begin position="939"/>
        <end position="1004"/>
    </location>
</feature>
<organism evidence="7 8">
    <name type="scientific">Paenibacillus thiaminolyticus</name>
    <name type="common">Bacillus thiaminolyticus</name>
    <dbReference type="NCBI Taxonomy" id="49283"/>
    <lineage>
        <taxon>Bacteria</taxon>
        <taxon>Bacillati</taxon>
        <taxon>Bacillota</taxon>
        <taxon>Bacilli</taxon>
        <taxon>Bacillales</taxon>
        <taxon>Paenibacillaceae</taxon>
        <taxon>Paenibacillus</taxon>
    </lineage>
</organism>
<evidence type="ECO:0000313" key="9">
    <source>
        <dbReference type="Proteomes" id="UP001209276"/>
    </source>
</evidence>
<keyword evidence="2" id="KW-0175">Coiled coil</keyword>
<evidence type="ECO:0000256" key="3">
    <source>
        <dbReference type="SAM" id="MobiDB-lite"/>
    </source>
</evidence>
<feature type="coiled-coil region" evidence="2">
    <location>
        <begin position="619"/>
        <end position="689"/>
    </location>
</feature>
<feature type="transmembrane region" description="Helical" evidence="4">
    <location>
        <begin position="521"/>
        <end position="539"/>
    </location>
</feature>
<feature type="transmembrane region" description="Helical" evidence="4">
    <location>
        <begin position="488"/>
        <end position="509"/>
    </location>
</feature>
<reference evidence="7 8" key="1">
    <citation type="submission" date="2019-07" db="EMBL/GenBank/DDBJ databases">
        <title>Paenibacillus thiaminolyticus NRRL B-4156.</title>
        <authorList>
            <person name="Hehnly C."/>
            <person name="Zhang L."/>
        </authorList>
    </citation>
    <scope>NUCLEOTIDE SEQUENCE [LARGE SCALE GENOMIC DNA]</scope>
    <source>
        <strain evidence="7 8">NRRL B-4156</strain>
    </source>
</reference>
<evidence type="ECO:0000256" key="4">
    <source>
        <dbReference type="SAM" id="Phobius"/>
    </source>
</evidence>
<keyword evidence="4" id="KW-1133">Transmembrane helix</keyword>
<keyword evidence="4" id="KW-0812">Transmembrane</keyword>
<dbReference type="PANTHER" id="PTHR37813">
    <property type="entry name" value="FELS-2 PROPHAGE PROTEIN"/>
    <property type="match status" value="1"/>
</dbReference>
<feature type="region of interest" description="Disordered" evidence="3">
    <location>
        <begin position="83"/>
        <end position="108"/>
    </location>
</feature>
<evidence type="ECO:0000313" key="7">
    <source>
        <dbReference type="EMBL" id="QDM43646.1"/>
    </source>
</evidence>
<sequence length="1812" mass="201216">MNDVTLRLSASLDMRSSTKAINQAIRELEKSPSLQRLQLRAGIDPASLQSLKECSTAIVKQNEAVKDAIDGYKKLGDQIEEANQKAAKGGAADSSSSQPDSSAPRQNSFANNLKKAKQSVLENVAKQLVNAPIEGARQAVQTVIEVDSKMAALRREMDSDTNFDRMLDRSVTLAGELGRSLDDVLNTMHGLARSGWNEQQVMALTETVQLARNISGLSGDEAIAALTAAMSAFQIEASRSMTILDSLKAVDQAYAVSTRDLALSLTEAGAAARSYGVSMEELIGHAAAIGSITQESGAVIGSSLEAIYEGIMKADSSAVALQEAGVSLQDTSGAMKSASKIVEELAGKWNQLSEGTQRYIAQTIAGKEHMHRFMALMANYPVALDAANAALYSEGAAMRDNETHMQSLEARLANMRTAWQELALTMGEAFISDSLIALISAATALGQAFVWLAERIGTLPLLLGTMAATVKVVRTAIASFIGSISQTAAGLLGIAPASATAATGLRGLAAATKMLGRAIKSLVVSTGIGALVALISWGVSELIGLFGDAEEGAEEVSQSLERMNASAAQAGHLKTLAAEYERLAASEEQTIETKTRLAQIESTLQSQFGISVKSLEGSAGAYEQNNELIRQRIAFLQEEVRIEREKAQLEYESQKSKIDRKIEKASTKREKAEQELNERSQKYEEFLKNRENKTIISNENEYFSKKFFPVDFDPNNSSHSVFIRMMGEELATEVKKAREKWEASNTEFTEAVSTAENAIKGRLQSYVDAFESKGEELNEHTRFLTDVLASWAAANQVEISESDFAAIFQAFQKGDIQRVEDVVDLFAKLPGNIQITGSSLKDLDKRFNQMKIGAGGAADGLDGLASSLQKSKQGGDELRNRIKSTQDELKSFNQILADLEAGQSMSTEAMLDLMATYPELQKHISKTADGWKLEKEGIQELREEKLKKAKDDLENEKRSTLSAYFESMARIRIYGVEMGSIQDLADAKKRIAEAEANREKSKQFTNLVSSIVPGSKGFFDKVQQREDEKLKEATQQVKDTEDFYKKYEALLDDAYYGVSRKGTSSSSSGKKDSYQPSLRFNPFEEAIQRVNASLEKNQQQMEEAMASGRQYDKLLEKRIGLYNDMGEALRKLRQSQSSRRSELASLLGSAGLVKNGEVVGDVRTRLESIGKRGSKTGYSARDYEKFVEEYMELTRTIGDTDLKIDQNVIQLADAYKRRFESLQQPSEKKREKLRHQLALLGDINTAEEKRLAAQNAAENMNALVTEGKRIRGEIDDTEQIIRNSKTPPEQKRAATIYLEWLRDNDRSKQEEIVAEAEHAGQQQAEALIAGYKERIEELEFENSLLGSLDTEEKQRRAKEIDDQIISIYEESGRTIESQIAELTRKAANADSLAEKRRAESKRQALQEYQRTVLKQIADNQAAEQKARLDNANKVIDNLKKVLQQEKELRTQAIEEEIRTENKRHDEKMKHLDAELKKTEENINAQLKGLDRANAEEDYDSQLRKLMKERQDIQDRLNVLALDDSFEAKAKKKQLQEQLESKDEEIDKFKLDRERELRKQALSDQLEDRRKIIENEKELEDNQHNDKLAKLDIEKSKIEQHYKGILEDEKYFYGIKQQLLSNDKNVVFTALDEIKGKYDSFFAELAKASERLGQTIADNIKYSFEQDYDELEQYGKSLVPSISGTVKQPGTTSGTMLPGAGDQLKNKKIFSAESGGMMPAWGEKQGKFLLAHEKELILNQSDSFNLLKVVDITRNIIDSIKRPFASVPALQPALAGAPTQNFHIAITGNFAQKDGDDIAKSLDTALRARGHRL</sequence>
<feature type="coiled-coil region" evidence="2">
    <location>
        <begin position="1405"/>
        <end position="1582"/>
    </location>
</feature>
<feature type="compositionally biased region" description="Low complexity" evidence="3">
    <location>
        <begin position="85"/>
        <end position="104"/>
    </location>
</feature>
<accession>A0AAP9DSU8</accession>
<feature type="coiled-coil region" evidence="2">
    <location>
        <begin position="875"/>
        <end position="902"/>
    </location>
</feature>
<evidence type="ECO:0000259" key="5">
    <source>
        <dbReference type="Pfam" id="PF10145"/>
    </source>
</evidence>
<reference evidence="6 9" key="2">
    <citation type="submission" date="2022-05" db="EMBL/GenBank/DDBJ databases">
        <title>Genome Sequencing of Bee-Associated Microbes.</title>
        <authorList>
            <person name="Dunlap C."/>
        </authorList>
    </citation>
    <scope>NUCLEOTIDE SEQUENCE [LARGE SCALE GENOMIC DNA]</scope>
    <source>
        <strain evidence="6 9">NRRL B-14613</strain>
    </source>
</reference>
<feature type="domain" description="Phage tail tape measure protein" evidence="5">
    <location>
        <begin position="174"/>
        <end position="366"/>
    </location>
</feature>
<dbReference type="EMBL" id="CP041405">
    <property type="protein sequence ID" value="QDM43646.1"/>
    <property type="molecule type" value="Genomic_DNA"/>
</dbReference>
<name>A0AAP9DSU8_PANTH</name>
<dbReference type="EMBL" id="JAMDMM010000005">
    <property type="protein sequence ID" value="MCY9605987.1"/>
    <property type="molecule type" value="Genomic_DNA"/>
</dbReference>
<keyword evidence="9" id="KW-1185">Reference proteome</keyword>
<evidence type="ECO:0000256" key="2">
    <source>
        <dbReference type="SAM" id="Coils"/>
    </source>
</evidence>
<dbReference type="RefSeq" id="WP_087445173.1">
    <property type="nucleotide sequence ID" value="NZ_CABMNB010000047.1"/>
</dbReference>
<keyword evidence="1" id="KW-1188">Viral release from host cell</keyword>
<evidence type="ECO:0000313" key="6">
    <source>
        <dbReference type="EMBL" id="MCY9605987.1"/>
    </source>
</evidence>
<dbReference type="NCBIfam" id="TIGR01760">
    <property type="entry name" value="tape_meas_TP901"/>
    <property type="match status" value="1"/>
</dbReference>
<dbReference type="Pfam" id="PF10145">
    <property type="entry name" value="PhageMin_Tail"/>
    <property type="match status" value="1"/>
</dbReference>
<proteinExistence type="predicted"/>
<dbReference type="InterPro" id="IPR010090">
    <property type="entry name" value="Phage_tape_meas"/>
</dbReference>
<dbReference type="Proteomes" id="UP001209276">
    <property type="component" value="Unassembled WGS sequence"/>
</dbReference>
<evidence type="ECO:0000313" key="8">
    <source>
        <dbReference type="Proteomes" id="UP000315377"/>
    </source>
</evidence>
<dbReference type="PANTHER" id="PTHR37813:SF1">
    <property type="entry name" value="FELS-2 PROPHAGE PROTEIN"/>
    <property type="match status" value="1"/>
</dbReference>
<dbReference type="GeneID" id="76996139"/>
<gene>
    <name evidence="7" type="ORF">FLT43_09170</name>
    <name evidence="6" type="ORF">M5W83_02185</name>
</gene>
<feature type="transmembrane region" description="Helical" evidence="4">
    <location>
        <begin position="460"/>
        <end position="482"/>
    </location>
</feature>
<protein>
    <submittedName>
        <fullName evidence="7">Phage tail tape measure protein</fullName>
    </submittedName>
</protein>
<keyword evidence="4" id="KW-0472">Membrane</keyword>
<feature type="transmembrane region" description="Helical" evidence="4">
    <location>
        <begin position="435"/>
        <end position="453"/>
    </location>
</feature>
<evidence type="ECO:0000256" key="1">
    <source>
        <dbReference type="ARBA" id="ARBA00022612"/>
    </source>
</evidence>
<dbReference type="Proteomes" id="UP000315377">
    <property type="component" value="Chromosome"/>
</dbReference>